<feature type="domain" description="Phage tail fibre protein N-terminal" evidence="1">
    <location>
        <begin position="2"/>
        <end position="132"/>
    </location>
</feature>
<reference evidence="2 3" key="1">
    <citation type="submission" date="2016-10" db="EMBL/GenBank/DDBJ databases">
        <authorList>
            <person name="de Groot N.N."/>
        </authorList>
    </citation>
    <scope>NUCLEOTIDE SEQUENCE [LARGE SCALE GENOMIC DNA]</scope>
    <source>
        <strain evidence="2 3">Nm22</strain>
    </source>
</reference>
<dbReference type="Pfam" id="PF12571">
    <property type="entry name" value="Phage_tail_fib"/>
    <property type="match status" value="1"/>
</dbReference>
<dbReference type="InterPro" id="IPR022225">
    <property type="entry name" value="Phage_tail_fibre_N"/>
</dbReference>
<evidence type="ECO:0000313" key="2">
    <source>
        <dbReference type="EMBL" id="SEN78043.1"/>
    </source>
</evidence>
<proteinExistence type="predicted"/>
<organism evidence="2 3">
    <name type="scientific">Nitrosomonas marina</name>
    <dbReference type="NCBI Taxonomy" id="917"/>
    <lineage>
        <taxon>Bacteria</taxon>
        <taxon>Pseudomonadati</taxon>
        <taxon>Pseudomonadota</taxon>
        <taxon>Betaproteobacteria</taxon>
        <taxon>Nitrosomonadales</taxon>
        <taxon>Nitrosomonadaceae</taxon>
        <taxon>Nitrosomonas</taxon>
    </lineage>
</organism>
<evidence type="ECO:0000313" key="3">
    <source>
        <dbReference type="Proteomes" id="UP000199459"/>
    </source>
</evidence>
<gene>
    <name evidence="2" type="ORF">SAMN05216325_1671</name>
</gene>
<dbReference type="AlphaFoldDB" id="A0A1H8JAW4"/>
<accession>A0A1H8JAW4</accession>
<dbReference type="InterPro" id="IPR051934">
    <property type="entry name" value="Phage_Tail_Fiber_Structural"/>
</dbReference>
<protein>
    <submittedName>
        <fullName evidence="2">Phage tail-collar fibre protein</fullName>
    </submittedName>
</protein>
<dbReference type="PANTHER" id="PTHR35191">
    <property type="entry name" value="PROPHAGE SIDE TAIL FIBER PROTEIN HOMOLOG STFQ-RELATED"/>
    <property type="match status" value="1"/>
</dbReference>
<feature type="non-terminal residue" evidence="2">
    <location>
        <position position="1"/>
    </location>
</feature>
<dbReference type="PANTHER" id="PTHR35191:SF1">
    <property type="entry name" value="PROPHAGE SIDE TAIL FIBER PROTEIN HOMOLOG STFQ-RELATED"/>
    <property type="match status" value="1"/>
</dbReference>
<dbReference type="Proteomes" id="UP000199459">
    <property type="component" value="Unassembled WGS sequence"/>
</dbReference>
<evidence type="ECO:0000259" key="1">
    <source>
        <dbReference type="Pfam" id="PF12571"/>
    </source>
</evidence>
<dbReference type="RefSeq" id="WP_177167809.1">
    <property type="nucleotide sequence ID" value="NZ_FOCP01000067.1"/>
</dbReference>
<name>A0A1H8JAW4_9PROT</name>
<sequence>ALAAANNTPLNLSEIALGDGNGSVPVPGPSSTLVNEVYRAPINSITQHQVNPGWYVIELILPPDVGGFWIREMAVYDNNGDAIYLGNHAPEYKPLLAEGSTRDTIIRVIVETSNAAEIELIVDPNIVTATHDYVLDQFSDHVAEADPHPQYALKVGVQEQRYTAFTTTGTAPDFVGSVTPALTAYVAGQRFRVKFHNHINSSATLDINGLGALSLKQYEADGSKVGAVVGINQLVDVEYDGTDFVVLNSTSVGRGALSKDVSGNSDVTLTRVESANEVIILTGALTGNISVILQLSHIRTWVIRNLTTGAFTVNVKTQSGTGVICDQNNNTHVFTDGVNVYNSMSGMHGIKYPVRVATIANIANLASGAPNTLDGISLVKNDRILVKSQTTKSQNGIYIVSTVGTGSDGTWVRAGDSDESPE</sequence>
<feature type="non-terminal residue" evidence="2">
    <location>
        <position position="422"/>
    </location>
</feature>
<dbReference type="EMBL" id="FOCP01000067">
    <property type="protein sequence ID" value="SEN78043.1"/>
    <property type="molecule type" value="Genomic_DNA"/>
</dbReference>